<dbReference type="PROSITE" id="PS50022">
    <property type="entry name" value="FA58C_3"/>
    <property type="match status" value="1"/>
</dbReference>
<feature type="signal peptide" evidence="2">
    <location>
        <begin position="1"/>
        <end position="41"/>
    </location>
</feature>
<sequence length="2075" mass="221875">MEELYPMKGYCGKISKILLSMVLGFSTLLLSVSSFSQSAYAAATALFASPAGSGSDCTIEAPCTLADAQTKVRTLNTNMSGDIIVYLRGGTYSLTSTFELTSADSGTGGFQVSYEAYPGETPVLSGGQTVTGWSLHDSGKNIYRAFVGTELNTRQLYVDGVRAERARGADNPAGFTKTSTGFTAPDTSMASWGNQSGIEIVGFNSWKSFRCPVLSVSGADITVQNNCWNNSQLSGTPGLNAIAWFENAYELLDSEGEWYLDRTAGYLYYKPLAGQNMAAAEVVAPTLETLLSGTGTLDAPLQNVQFKGLTFAYATWLQPSTSDGYVPLQAGFTYTGYHATASQNLTKTHGNVTFHAAKSVRLERNKFTRLGGAGLVFEYGSQNNTIIGNVFEDISASAIQIGDVTLSHVNPVDIRERNSHNTVRSNYVTNVGAEYFDSPGIFGGYTSYSTITHNELANLPYTGISQGWGWGRNSYAQNNQITNNYIHDVMKVLGDGGGIYTLSAQPDSTISGNHLQSMYGSYGGWGIYPDEGSAYFTITNNVVEQTGRWISMWTGTIHDNIVQQNYSDTSSMANACTNCTLSNNTIIPNGSWPAEAQAIINQAGLEQAYWDISPLTTILDGSWPMLDQNGNASKEWTAPTRGYVRLADTLSSADATVTGSVYKNDAVVWGPQTAAPGEEQDYQLYVKVLKGDSLRFVVHADGSPDLNTVLWNPVLKFEAVPAACKFIAFNVPGQITSKINSGTREILVTVQDDTDLTNLTPDAELSEECTSTPGIAEARDFSRMVTYDLQDDEGTFSKTWKVFVTKMSAASGIRGYNINEAIGDADSWKAEGSGTVETREGSITVNNGSAAYQGKTFLNELLEFEMTSDSAGGVEWPAVSIRQKAADKPLWDPENEGYILVFKPDVIELQRFNGGVRTVFYGNIDGMEGSEGQLPNHVFEMGKKHLVQFGALNTEEGVRLAAYVDGKKIIDYVDSGSGKITSAGYMGVYAYSAPVSIEAVPVIQNINQVINDADNWELEGSALKEGKEGSIAINNGSAAYKGRTFQNELLEFEMKSDSAGGVEWPAISIRQKAADKPLWDPENEGYILVFKPDVIELQRFNGGVRTVFYGNVDGMEGSEGQLPNHVFEMGKKHPVQFGALNTAAGVRLLAYVDGKKIIDYVDSGSGQVTSAGYMGVYAYSATVSIGAVPVVHNLNQEIGDIDNWAVEGSALMEGKEGSITISGGSSAYKGRTFQNELLEFDMKSDPAGGVEWPAISIRQKAADKALWDPENEGYILVFKPDVIELQRFNGGVRTVFYGNVDGMEGSEGQLPNNVFEMGKKHLVQFSALNTAEGVRLTAVVDGKRIIDYVDSGSGKIKEAGYMGIYAYSAPVVLSGVFDTNQGTAGPTPTPTPTPTATPRPGENLALNQPATAYYADGTRASMWSGFEAAKAVDGNDTTFALANEKHLWELQVDLGSNQIINRIVVKMPETLYATEFDIKTSTDGRVFTTVKQVTGFASGTSDNHIEETTARYVRVVAVKPDGPYQTGIEMAVSELEVYNPIPTPTPTPTATPTPTPTPTATPEPTPSPTPDPTPSPTPEPTPSSTPEPTPSSTPEPTPSPTPEPTPSPTPESTPSPTTDPTLSPTSAPTTKPVPALEPGIAAEVKREVEAALVGLINGKPEGEDAQVTRNKATKAAAEAIEKQSEIKLSPFVTAEGDTAVLDMGASQFDSVFAAIASHAAEVNAILAKLEPGAEPAAVTATLDLGEQTAKQAEIRIRAEWVQKAKDAGFAAIAVKINGVSLTIDVDQLQGDTTLHVSKQAPSVITDATDLKVVSDVYNFEFTNAANGKVTFTKPVFVKLPIAGTAGVDTDLLTLAKVVDGKLAFYGGRYNPATNNFEAERSSFSTYAVVENKVSFNDTAGVEAWAGQAIRIAAAKGIIEGRGKGSYAPDDKITRAEFAAMIVRMFHLEDGNAASPFQDVKADDWFYSSVAAAAKAGIINGRSDDEFAPGETITRAEMATIAARALMIVKSFKSGADPKTAPLPFDDANEIPESLKGGVAFAFNKGIVVGSGDGFHPNRSSTRAEAAVVISRLLMQ</sequence>
<dbReference type="SUPFAM" id="SSF51126">
    <property type="entry name" value="Pectin lyase-like"/>
    <property type="match status" value="1"/>
</dbReference>
<dbReference type="InterPro" id="IPR011050">
    <property type="entry name" value="Pectin_lyase_fold/virulence"/>
</dbReference>
<feature type="chain" id="PRO_5016313336" evidence="2">
    <location>
        <begin position="42"/>
        <end position="2075"/>
    </location>
</feature>
<dbReference type="InterPro" id="IPR001119">
    <property type="entry name" value="SLH_dom"/>
</dbReference>
<dbReference type="Gene3D" id="2.60.40.2340">
    <property type="match status" value="1"/>
</dbReference>
<dbReference type="PANTHER" id="PTHR36453">
    <property type="entry name" value="SECRETED PROTEIN-RELATED"/>
    <property type="match status" value="1"/>
</dbReference>
<evidence type="ECO:0000313" key="6">
    <source>
        <dbReference type="Proteomes" id="UP000250369"/>
    </source>
</evidence>
<dbReference type="PROSITE" id="PS51272">
    <property type="entry name" value="SLH"/>
    <property type="match status" value="3"/>
</dbReference>
<evidence type="ECO:0000259" key="4">
    <source>
        <dbReference type="PROSITE" id="PS51272"/>
    </source>
</evidence>
<feature type="compositionally biased region" description="Pro residues" evidence="1">
    <location>
        <begin position="1541"/>
        <end position="1613"/>
    </location>
</feature>
<evidence type="ECO:0000256" key="2">
    <source>
        <dbReference type="SAM" id="SignalP"/>
    </source>
</evidence>
<feature type="compositionally biased region" description="Pro residues" evidence="1">
    <location>
        <begin position="1387"/>
        <end position="1397"/>
    </location>
</feature>
<evidence type="ECO:0000256" key="1">
    <source>
        <dbReference type="SAM" id="MobiDB-lite"/>
    </source>
</evidence>
<proteinExistence type="predicted"/>
<feature type="compositionally biased region" description="Low complexity" evidence="1">
    <location>
        <begin position="1614"/>
        <end position="1630"/>
    </location>
</feature>
<protein>
    <submittedName>
        <fullName evidence="5">Uncharacterized protein</fullName>
    </submittedName>
</protein>
<feature type="domain" description="F5/8 type C" evidence="3">
    <location>
        <begin position="1376"/>
        <end position="1540"/>
    </location>
</feature>
<reference evidence="5 6" key="1">
    <citation type="journal article" date="2009" name="Int. J. Syst. Evol. Microbiol.">
        <title>Paenibacillus contaminans sp. nov., isolated from a contaminated laboratory plate.</title>
        <authorList>
            <person name="Chou J.H."/>
            <person name="Lee J.H."/>
            <person name="Lin M.C."/>
            <person name="Chang P.S."/>
            <person name="Arun A.B."/>
            <person name="Young C.C."/>
            <person name="Chen W.M."/>
        </authorList>
    </citation>
    <scope>NUCLEOTIDE SEQUENCE [LARGE SCALE GENOMIC DNA]</scope>
    <source>
        <strain evidence="5 6">CKOBP-6</strain>
    </source>
</reference>
<accession>A0A329LM27</accession>
<dbReference type="OrthoDB" id="9808066at2"/>
<feature type="domain" description="SLH" evidence="4">
    <location>
        <begin position="1952"/>
        <end position="2015"/>
    </location>
</feature>
<dbReference type="Gene3D" id="2.60.120.260">
    <property type="entry name" value="Galactose-binding domain-like"/>
    <property type="match status" value="1"/>
</dbReference>
<dbReference type="InterPro" id="IPR008979">
    <property type="entry name" value="Galactose-bd-like_sf"/>
</dbReference>
<dbReference type="SMART" id="SM00710">
    <property type="entry name" value="PbH1"/>
    <property type="match status" value="5"/>
</dbReference>
<organism evidence="5 6">
    <name type="scientific">Paenibacillus contaminans</name>
    <dbReference type="NCBI Taxonomy" id="450362"/>
    <lineage>
        <taxon>Bacteria</taxon>
        <taxon>Bacillati</taxon>
        <taxon>Bacillota</taxon>
        <taxon>Bacilli</taxon>
        <taxon>Bacillales</taxon>
        <taxon>Paenibacillaceae</taxon>
        <taxon>Paenibacillus</taxon>
    </lineage>
</organism>
<dbReference type="SUPFAM" id="SSF49785">
    <property type="entry name" value="Galactose-binding domain-like"/>
    <property type="match status" value="1"/>
</dbReference>
<gene>
    <name evidence="5" type="ORF">DQG23_40445</name>
</gene>
<dbReference type="InterPro" id="IPR000421">
    <property type="entry name" value="FA58C"/>
</dbReference>
<keyword evidence="6" id="KW-1185">Reference proteome</keyword>
<dbReference type="RefSeq" id="WP_113036726.1">
    <property type="nucleotide sequence ID" value="NZ_QMFB01000055.1"/>
</dbReference>
<evidence type="ECO:0000259" key="3">
    <source>
        <dbReference type="PROSITE" id="PS50022"/>
    </source>
</evidence>
<dbReference type="Pfam" id="PF00395">
    <property type="entry name" value="SLH"/>
    <property type="match status" value="3"/>
</dbReference>
<dbReference type="InterPro" id="IPR006626">
    <property type="entry name" value="PbH1"/>
</dbReference>
<evidence type="ECO:0000313" key="5">
    <source>
        <dbReference type="EMBL" id="RAV08799.1"/>
    </source>
</evidence>
<feature type="domain" description="SLH" evidence="4">
    <location>
        <begin position="1892"/>
        <end position="1951"/>
    </location>
</feature>
<name>A0A329LM27_9BACL</name>
<keyword evidence="2" id="KW-0732">Signal</keyword>
<dbReference type="InterPro" id="IPR012334">
    <property type="entry name" value="Pectin_lyas_fold"/>
</dbReference>
<comment type="caution">
    <text evidence="5">The sequence shown here is derived from an EMBL/GenBank/DDBJ whole genome shotgun (WGS) entry which is preliminary data.</text>
</comment>
<feature type="region of interest" description="Disordered" evidence="1">
    <location>
        <begin position="1539"/>
        <end position="1635"/>
    </location>
</feature>
<dbReference type="PANTHER" id="PTHR36453:SF1">
    <property type="entry name" value="RIGHT HANDED BETA HELIX DOMAIN-CONTAINING PROTEIN"/>
    <property type="match status" value="1"/>
</dbReference>
<dbReference type="Gene3D" id="2.160.20.10">
    <property type="entry name" value="Single-stranded right-handed beta-helix, Pectin lyase-like"/>
    <property type="match status" value="2"/>
</dbReference>
<feature type="domain" description="SLH" evidence="4">
    <location>
        <begin position="2021"/>
        <end position="2075"/>
    </location>
</feature>
<dbReference type="Gene3D" id="2.60.120.560">
    <property type="entry name" value="Exo-inulinase, domain 1"/>
    <property type="match status" value="3"/>
</dbReference>
<dbReference type="EMBL" id="QMFB01000055">
    <property type="protein sequence ID" value="RAV08799.1"/>
    <property type="molecule type" value="Genomic_DNA"/>
</dbReference>
<dbReference type="Proteomes" id="UP000250369">
    <property type="component" value="Unassembled WGS sequence"/>
</dbReference>
<dbReference type="Pfam" id="PF00754">
    <property type="entry name" value="F5_F8_type_C"/>
    <property type="match status" value="1"/>
</dbReference>
<feature type="region of interest" description="Disordered" evidence="1">
    <location>
        <begin position="1380"/>
        <end position="1405"/>
    </location>
</feature>